<dbReference type="PANTHER" id="PTHR10587:SF133">
    <property type="entry name" value="CHITIN DEACETYLASE 1-RELATED"/>
    <property type="match status" value="1"/>
</dbReference>
<protein>
    <submittedName>
        <fullName evidence="5">Polysaccharide deacetylase</fullName>
    </submittedName>
</protein>
<accession>A0A094WSK2</accession>
<dbReference type="InterPro" id="IPR011330">
    <property type="entry name" value="Glyco_hydro/deAcase_b/a-brl"/>
</dbReference>
<dbReference type="GO" id="GO:0016810">
    <property type="term" value="F:hydrolase activity, acting on carbon-nitrogen (but not peptide) bonds"/>
    <property type="evidence" value="ECO:0007669"/>
    <property type="project" value="InterPro"/>
</dbReference>
<dbReference type="CDD" id="cd10917">
    <property type="entry name" value="CE4_NodB_like_6s_7s"/>
    <property type="match status" value="1"/>
</dbReference>
<organism evidence="5 7">
    <name type="scientific">Alkalihalobacillus alcalophilus ATCC 27647 = CGMCC 1.3604</name>
    <dbReference type="NCBI Taxonomy" id="1218173"/>
    <lineage>
        <taxon>Bacteria</taxon>
        <taxon>Bacillati</taxon>
        <taxon>Bacillota</taxon>
        <taxon>Bacilli</taxon>
        <taxon>Bacillales</taxon>
        <taxon>Bacillaceae</taxon>
        <taxon>Alkalihalobacillus</taxon>
    </lineage>
</organism>
<dbReference type="Pfam" id="PF07833">
    <property type="entry name" value="Cu_amine_oxidN1"/>
    <property type="match status" value="1"/>
</dbReference>
<dbReference type="EMBL" id="ALPT02000002">
    <property type="protein sequence ID" value="KGA99058.1"/>
    <property type="molecule type" value="Genomic_DNA"/>
</dbReference>
<evidence type="ECO:0000256" key="2">
    <source>
        <dbReference type="ARBA" id="ARBA00022801"/>
    </source>
</evidence>
<dbReference type="SUPFAM" id="SSF55383">
    <property type="entry name" value="Copper amine oxidase, domain N"/>
    <property type="match status" value="1"/>
</dbReference>
<evidence type="ECO:0000259" key="4">
    <source>
        <dbReference type="PROSITE" id="PS51677"/>
    </source>
</evidence>
<dbReference type="InterPro" id="IPR036582">
    <property type="entry name" value="Mao_N_sf"/>
</dbReference>
<evidence type="ECO:0000313" key="7">
    <source>
        <dbReference type="Proteomes" id="UP000002754"/>
    </source>
</evidence>
<dbReference type="eggNOG" id="COG0726">
    <property type="taxonomic scope" value="Bacteria"/>
</dbReference>
<evidence type="ECO:0000256" key="3">
    <source>
        <dbReference type="SAM" id="SignalP"/>
    </source>
</evidence>
<dbReference type="Pfam" id="PF01522">
    <property type="entry name" value="Polysacc_deac_1"/>
    <property type="match status" value="1"/>
</dbReference>
<dbReference type="Proteomes" id="UP000297014">
    <property type="component" value="Unassembled WGS sequence"/>
</dbReference>
<dbReference type="Gene3D" id="3.20.20.370">
    <property type="entry name" value="Glycoside hydrolase/deacetylase"/>
    <property type="match status" value="1"/>
</dbReference>
<keyword evidence="7" id="KW-1185">Reference proteome</keyword>
<dbReference type="PANTHER" id="PTHR10587">
    <property type="entry name" value="GLYCOSYL TRANSFERASE-RELATED"/>
    <property type="match status" value="1"/>
</dbReference>
<evidence type="ECO:0000313" key="8">
    <source>
        <dbReference type="Proteomes" id="UP000297014"/>
    </source>
</evidence>
<feature type="chain" id="PRO_5033215195" evidence="3">
    <location>
        <begin position="32"/>
        <end position="364"/>
    </location>
</feature>
<keyword evidence="2" id="KW-0378">Hydrolase</keyword>
<proteinExistence type="predicted"/>
<dbReference type="InterPro" id="IPR050248">
    <property type="entry name" value="Polysacc_deacetylase_ArnD"/>
</dbReference>
<dbReference type="Proteomes" id="UP000002754">
    <property type="component" value="Unassembled WGS sequence"/>
</dbReference>
<keyword evidence="3" id="KW-0732">Signal</keyword>
<feature type="domain" description="NodB homology" evidence="4">
    <location>
        <begin position="171"/>
        <end position="354"/>
    </location>
</feature>
<dbReference type="EMBL" id="JALP01000372">
    <property type="protein sequence ID" value="THG88553.1"/>
    <property type="molecule type" value="Genomic_DNA"/>
</dbReference>
<gene>
    <name evidence="6" type="ORF">AJ85_02395</name>
    <name evidence="5" type="ORF">BALCAV_0201105</name>
</gene>
<comment type="caution">
    <text evidence="5">The sequence shown here is derived from an EMBL/GenBank/DDBJ whole genome shotgun (WGS) entry which is preliminary data.</text>
</comment>
<dbReference type="GO" id="GO:0046872">
    <property type="term" value="F:metal ion binding"/>
    <property type="evidence" value="ECO:0007669"/>
    <property type="project" value="UniProtKB-KW"/>
</dbReference>
<dbReference type="OrthoDB" id="9812065at2"/>
<dbReference type="PROSITE" id="PS51677">
    <property type="entry name" value="NODB"/>
    <property type="match status" value="1"/>
</dbReference>
<evidence type="ECO:0000256" key="1">
    <source>
        <dbReference type="ARBA" id="ARBA00022723"/>
    </source>
</evidence>
<name>A0A094WSK2_ALKAL</name>
<dbReference type="SUPFAM" id="SSF88713">
    <property type="entry name" value="Glycoside hydrolase/deacetylase"/>
    <property type="match status" value="1"/>
</dbReference>
<reference evidence="5 7" key="1">
    <citation type="journal article" date="2014" name="Genome Announc.">
        <title>Draft Genome Sequence of Bacillus alcalophilus AV1934, a Classic Alkaliphile Isolated from Human Feces in 1934.</title>
        <authorList>
            <person name="Attie O."/>
            <person name="Jayaprakash A."/>
            <person name="Shah H."/>
            <person name="Paulsen I.T."/>
            <person name="Morino M."/>
            <person name="Takahashi Y."/>
            <person name="Narumi I."/>
            <person name="Sachidanandam R."/>
            <person name="Satoh K."/>
            <person name="Ito M."/>
            <person name="Krulwich T.A."/>
        </authorList>
    </citation>
    <scope>NUCLEOTIDE SEQUENCE [LARGE SCALE GENOMIC DNA]</scope>
    <source>
        <strain evidence="5 7">AV1934</strain>
    </source>
</reference>
<evidence type="ECO:0000313" key="6">
    <source>
        <dbReference type="EMBL" id="THG88553.1"/>
    </source>
</evidence>
<dbReference type="GO" id="GO:0005975">
    <property type="term" value="P:carbohydrate metabolic process"/>
    <property type="evidence" value="ECO:0007669"/>
    <property type="project" value="InterPro"/>
</dbReference>
<sequence>MNTSKLQHFSILTSSFLMSLIMFTFQTSVLAQDSMLDEATVVIDNQPFETEYIMNEGHVLVPALFMKHTGALVNWNEQYESVVFQANEKKMALPVGKDYAEIYNEKKNQWERQPLPVKTIDYEGTAFIPLVAASRELGMDVTYHSQQARTYIQSNIQVTPNHFAQGNTSEKLVALTFDDGPDQHYTPIVLDILKEKGVHATFFVVGQQVMISPTIMQRIVDEGHGIGNHSWGHPNLKELWSSEVREEIQLTQETLQKTVGRAPMLFRPPYGSYTKAETVIFNELGIKNTLWSVDTLDWSGQGAEQILDTVHRQVFPGAIILQHNFQADEPLLDGSVEALPKMIDELREKGYKFVTLQTMIDRQR</sequence>
<reference evidence="6 8" key="2">
    <citation type="submission" date="2014-01" db="EMBL/GenBank/DDBJ databases">
        <title>Draft genome sequencing of Bacillus alcalophilus CGMCC 1.3604.</title>
        <authorList>
            <person name="Yang J."/>
            <person name="Diao L."/>
            <person name="Yang S."/>
        </authorList>
    </citation>
    <scope>NUCLEOTIDE SEQUENCE [LARGE SCALE GENOMIC DNA]</scope>
    <source>
        <strain evidence="6 8">CGMCC 1.3604</strain>
    </source>
</reference>
<dbReference type="InterPro" id="IPR012854">
    <property type="entry name" value="Cu_amine_oxidase-like_N"/>
</dbReference>
<dbReference type="InterPro" id="IPR002509">
    <property type="entry name" value="NODB_dom"/>
</dbReference>
<keyword evidence="1" id="KW-0479">Metal-binding</keyword>
<dbReference type="GO" id="GO:0016020">
    <property type="term" value="C:membrane"/>
    <property type="evidence" value="ECO:0007669"/>
    <property type="project" value="TreeGrafter"/>
</dbReference>
<dbReference type="RefSeq" id="WP_003321526.1">
    <property type="nucleotide sequence ID" value="NZ_JALP01000372.1"/>
</dbReference>
<evidence type="ECO:0000313" key="5">
    <source>
        <dbReference type="EMBL" id="KGA99058.1"/>
    </source>
</evidence>
<feature type="signal peptide" evidence="3">
    <location>
        <begin position="1"/>
        <end position="31"/>
    </location>
</feature>
<dbReference type="AlphaFoldDB" id="A0A094WSK2"/>